<comment type="function">
    <text evidence="3">Flagellin is the subunit protein which polymerizes to form the filaments of bacterial flagella.</text>
</comment>
<keyword evidence="2 3" id="KW-0975">Bacterial flagellum</keyword>
<dbReference type="AlphaFoldDB" id="A0A838L681"/>
<evidence type="ECO:0000256" key="1">
    <source>
        <dbReference type="ARBA" id="ARBA00005709"/>
    </source>
</evidence>
<organism evidence="6 7">
    <name type="scientific">Sphingomonas chungangi</name>
    <dbReference type="NCBI Taxonomy" id="2683589"/>
    <lineage>
        <taxon>Bacteria</taxon>
        <taxon>Pseudomonadati</taxon>
        <taxon>Pseudomonadota</taxon>
        <taxon>Alphaproteobacteria</taxon>
        <taxon>Sphingomonadales</taxon>
        <taxon>Sphingomonadaceae</taxon>
        <taxon>Sphingomonas</taxon>
    </lineage>
</organism>
<evidence type="ECO:0000313" key="6">
    <source>
        <dbReference type="EMBL" id="MBA2933088.1"/>
    </source>
</evidence>
<keyword evidence="3" id="KW-0964">Secreted</keyword>
<dbReference type="GO" id="GO:0005198">
    <property type="term" value="F:structural molecule activity"/>
    <property type="evidence" value="ECO:0007669"/>
    <property type="project" value="UniProtKB-UniRule"/>
</dbReference>
<keyword evidence="7" id="KW-1185">Reference proteome</keyword>
<evidence type="ECO:0000256" key="3">
    <source>
        <dbReference type="RuleBase" id="RU362073"/>
    </source>
</evidence>
<dbReference type="Pfam" id="PF00669">
    <property type="entry name" value="Flagellin_N"/>
    <property type="match status" value="1"/>
</dbReference>
<dbReference type="PRINTS" id="PR00207">
    <property type="entry name" value="FLAGELLIN"/>
</dbReference>
<dbReference type="InterPro" id="IPR046358">
    <property type="entry name" value="Flagellin_C"/>
</dbReference>
<dbReference type="EMBL" id="JACEIB010000001">
    <property type="protein sequence ID" value="MBA2933088.1"/>
    <property type="molecule type" value="Genomic_DNA"/>
</dbReference>
<dbReference type="InterPro" id="IPR001492">
    <property type="entry name" value="Flagellin"/>
</dbReference>
<dbReference type="SUPFAM" id="SSF64518">
    <property type="entry name" value="Phase 1 flagellin"/>
    <property type="match status" value="1"/>
</dbReference>
<dbReference type="InterPro" id="IPR001029">
    <property type="entry name" value="Flagellin_N"/>
</dbReference>
<dbReference type="RefSeq" id="WP_160365147.1">
    <property type="nucleotide sequence ID" value="NZ_JACEIB010000001.1"/>
</dbReference>
<name>A0A838L681_9SPHN</name>
<dbReference type="Proteomes" id="UP000570166">
    <property type="component" value="Unassembled WGS sequence"/>
</dbReference>
<feature type="domain" description="Flagellin C-terminal" evidence="5">
    <location>
        <begin position="187"/>
        <end position="271"/>
    </location>
</feature>
<dbReference type="GO" id="GO:0009288">
    <property type="term" value="C:bacterial-type flagellum"/>
    <property type="evidence" value="ECO:0007669"/>
    <property type="project" value="UniProtKB-SubCell"/>
</dbReference>
<evidence type="ECO:0000259" key="5">
    <source>
        <dbReference type="Pfam" id="PF00700"/>
    </source>
</evidence>
<dbReference type="InterPro" id="IPR042187">
    <property type="entry name" value="Flagellin_C_sub2"/>
</dbReference>
<dbReference type="PANTHER" id="PTHR42792">
    <property type="entry name" value="FLAGELLIN"/>
    <property type="match status" value="1"/>
</dbReference>
<dbReference type="GO" id="GO:0005576">
    <property type="term" value="C:extracellular region"/>
    <property type="evidence" value="ECO:0007669"/>
    <property type="project" value="UniProtKB-SubCell"/>
</dbReference>
<keyword evidence="6" id="KW-0969">Cilium</keyword>
<keyword evidence="6" id="KW-0966">Cell projection</keyword>
<feature type="domain" description="Flagellin N-terminal" evidence="4">
    <location>
        <begin position="4"/>
        <end position="140"/>
    </location>
</feature>
<comment type="caution">
    <text evidence="6">The sequence shown here is derived from an EMBL/GenBank/DDBJ whole genome shotgun (WGS) entry which is preliminary data.</text>
</comment>
<proteinExistence type="inferred from homology"/>
<sequence length="273" mass="27983">MTVINTNSAAMRAQNGTRLANMELQTAMARLSSGKRINNASDDAAGLAISNSMTSQINGMNQAISNANDGISMAQTADGALDEVTSMLQRIRELAVQSASGTYSDDDRTNMQAEVGLLTQQITSSLTGTTFNGVNLFDGSAGGGTGTVSIQVGSDAGNTIGLDFSQIADTTAATSVATVADANDAMTSVDAQLKVVDTARAKLGAAESRMNSVVNSLTANVTNLTDAKSRISDADFSVETTNLAKAQILSQAATAMLAQANQTPQGVMKLLGN</sequence>
<dbReference type="Pfam" id="PF00700">
    <property type="entry name" value="Flagellin_C"/>
    <property type="match status" value="1"/>
</dbReference>
<dbReference type="Gene3D" id="6.10.10.10">
    <property type="entry name" value="Flagellar export chaperone, C-terminal domain"/>
    <property type="match status" value="1"/>
</dbReference>
<evidence type="ECO:0000256" key="2">
    <source>
        <dbReference type="ARBA" id="ARBA00023143"/>
    </source>
</evidence>
<comment type="similarity">
    <text evidence="1 3">Belongs to the bacterial flagellin family.</text>
</comment>
<evidence type="ECO:0000313" key="7">
    <source>
        <dbReference type="Proteomes" id="UP000570166"/>
    </source>
</evidence>
<keyword evidence="6" id="KW-0282">Flagellum</keyword>
<dbReference type="Gene3D" id="1.20.1330.10">
    <property type="entry name" value="f41 fragment of flagellin, N-terminal domain"/>
    <property type="match status" value="1"/>
</dbReference>
<accession>A0A838L681</accession>
<dbReference type="PANTHER" id="PTHR42792:SF2">
    <property type="entry name" value="FLAGELLIN"/>
    <property type="match status" value="1"/>
</dbReference>
<protein>
    <recommendedName>
        <fullName evidence="3">Flagellin</fullName>
    </recommendedName>
</protein>
<gene>
    <name evidence="6" type="ORF">HZF05_03155</name>
</gene>
<comment type="subcellular location">
    <subcellularLocation>
        <location evidence="3">Secreted</location>
    </subcellularLocation>
    <subcellularLocation>
        <location evidence="3">Bacterial flagellum</location>
    </subcellularLocation>
</comment>
<evidence type="ECO:0000259" key="4">
    <source>
        <dbReference type="Pfam" id="PF00669"/>
    </source>
</evidence>
<reference evidence="6 7" key="1">
    <citation type="submission" date="2020-07" db="EMBL/GenBank/DDBJ databases">
        <authorList>
            <person name="Sun Q."/>
        </authorList>
    </citation>
    <scope>NUCLEOTIDE SEQUENCE [LARGE SCALE GENOMIC DNA]</scope>
    <source>
        <strain evidence="6 7">CGMCC 1.13654</strain>
    </source>
</reference>